<protein>
    <submittedName>
        <fullName evidence="3">Uncharacterized protein</fullName>
    </submittedName>
</protein>
<organism evidence="3 4">
    <name type="scientific">Planctopirus hydrillae</name>
    <dbReference type="NCBI Taxonomy" id="1841610"/>
    <lineage>
        <taxon>Bacteria</taxon>
        <taxon>Pseudomonadati</taxon>
        <taxon>Planctomycetota</taxon>
        <taxon>Planctomycetia</taxon>
        <taxon>Planctomycetales</taxon>
        <taxon>Planctomycetaceae</taxon>
        <taxon>Planctopirus</taxon>
    </lineage>
</organism>
<dbReference type="EMBL" id="LYDR01000071">
    <property type="protein sequence ID" value="ODA32057.1"/>
    <property type="molecule type" value="Genomic_DNA"/>
</dbReference>
<feature type="compositionally biased region" description="Polar residues" evidence="1">
    <location>
        <begin position="97"/>
        <end position="108"/>
    </location>
</feature>
<keyword evidence="2" id="KW-0812">Transmembrane</keyword>
<evidence type="ECO:0000313" key="4">
    <source>
        <dbReference type="Proteomes" id="UP000094828"/>
    </source>
</evidence>
<sequence>MWCPQCQADVAAVLMPDHRHSRCTHCGMTLAARLSTPAIPQDQETNPIGTLPASASFNLLRDETSTRNVRDVLARWSTPQALESLDRPLLPDLSASPLRTSKTPAPHSSTREPAAELPTKTSTAASNFPINDAPTPPYAAETLPVHPQAARRVDLSHGDGAPPKPKHRPKRRTDAKSVQRRFDQQQSRMAGRGPHFDVRLLRELEQEQYSSHAMHASPTQAHLQKELTSLQQAKTERPFNWGIVSGQVCAYLGVALLTCGTSLVLWSHFGGPVEHAPTGWLMTTAGQMLLFLGVVTLVSSGMEQTTDEVATRIQTLGEKILRLEIAQRESHLQAPHYARNRLYTKSRTTAGRPVRRRKEE</sequence>
<evidence type="ECO:0000313" key="3">
    <source>
        <dbReference type="EMBL" id="ODA32057.1"/>
    </source>
</evidence>
<dbReference type="Proteomes" id="UP000094828">
    <property type="component" value="Unassembled WGS sequence"/>
</dbReference>
<keyword evidence="2" id="KW-0472">Membrane</keyword>
<comment type="caution">
    <text evidence="3">The sequence shown here is derived from an EMBL/GenBank/DDBJ whole genome shotgun (WGS) entry which is preliminary data.</text>
</comment>
<feature type="transmembrane region" description="Helical" evidence="2">
    <location>
        <begin position="278"/>
        <end position="298"/>
    </location>
</feature>
<feature type="compositionally biased region" description="Polar residues" evidence="1">
    <location>
        <begin position="119"/>
        <end position="129"/>
    </location>
</feature>
<feature type="transmembrane region" description="Helical" evidence="2">
    <location>
        <begin position="239"/>
        <end position="266"/>
    </location>
</feature>
<gene>
    <name evidence="3" type="ORF">A6X21_21305</name>
</gene>
<keyword evidence="2" id="KW-1133">Transmembrane helix</keyword>
<proteinExistence type="predicted"/>
<accession>A0A1C3EFM6</accession>
<evidence type="ECO:0000256" key="1">
    <source>
        <dbReference type="SAM" id="MobiDB-lite"/>
    </source>
</evidence>
<feature type="region of interest" description="Disordered" evidence="1">
    <location>
        <begin position="87"/>
        <end position="194"/>
    </location>
</feature>
<keyword evidence="4" id="KW-1185">Reference proteome</keyword>
<reference evidence="3 4" key="1">
    <citation type="submission" date="2016-05" db="EMBL/GenBank/DDBJ databases">
        <title>Genomic and physiological characterization of Planctopirus sp. isolated from fresh water lake.</title>
        <authorList>
            <person name="Subhash Y."/>
            <person name="Ramana C."/>
        </authorList>
    </citation>
    <scope>NUCLEOTIDE SEQUENCE [LARGE SCALE GENOMIC DNA]</scope>
    <source>
        <strain evidence="3 4">JC280</strain>
    </source>
</reference>
<evidence type="ECO:0000256" key="2">
    <source>
        <dbReference type="SAM" id="Phobius"/>
    </source>
</evidence>
<dbReference type="AlphaFoldDB" id="A0A1C3EFM6"/>
<name>A0A1C3EFM6_9PLAN</name>
<feature type="compositionally biased region" description="Basic and acidic residues" evidence="1">
    <location>
        <begin position="172"/>
        <end position="183"/>
    </location>
</feature>